<gene>
    <name evidence="3" type="ORF">NP493_141g02008</name>
</gene>
<feature type="chain" id="PRO_5041976711" description="FAS1 domain-containing protein" evidence="1">
    <location>
        <begin position="21"/>
        <end position="655"/>
    </location>
</feature>
<dbReference type="InterPro" id="IPR050904">
    <property type="entry name" value="Adhesion/Biosynth-related"/>
</dbReference>
<dbReference type="GO" id="GO:0030198">
    <property type="term" value="P:extracellular matrix organization"/>
    <property type="evidence" value="ECO:0007669"/>
    <property type="project" value="TreeGrafter"/>
</dbReference>
<keyword evidence="1" id="KW-0732">Signal</keyword>
<dbReference type="Proteomes" id="UP001209878">
    <property type="component" value="Unassembled WGS sequence"/>
</dbReference>
<feature type="domain" description="FAS1" evidence="2">
    <location>
        <begin position="510"/>
        <end position="646"/>
    </location>
</feature>
<accession>A0AAD9P4R7</accession>
<evidence type="ECO:0000259" key="2">
    <source>
        <dbReference type="PROSITE" id="PS50213"/>
    </source>
</evidence>
<dbReference type="PANTHER" id="PTHR10900">
    <property type="entry name" value="PERIOSTIN-RELATED"/>
    <property type="match status" value="1"/>
</dbReference>
<feature type="signal peptide" evidence="1">
    <location>
        <begin position="1"/>
        <end position="20"/>
    </location>
</feature>
<evidence type="ECO:0000313" key="3">
    <source>
        <dbReference type="EMBL" id="KAK2188112.1"/>
    </source>
</evidence>
<dbReference type="Gene3D" id="2.30.180.10">
    <property type="entry name" value="FAS1 domain"/>
    <property type="match status" value="4"/>
</dbReference>
<dbReference type="PANTHER" id="PTHR10900:SF77">
    <property type="entry name" value="FI19380P1"/>
    <property type="match status" value="1"/>
</dbReference>
<keyword evidence="4" id="KW-1185">Reference proteome</keyword>
<dbReference type="InterPro" id="IPR036378">
    <property type="entry name" value="FAS1_dom_sf"/>
</dbReference>
<organism evidence="3 4">
    <name type="scientific">Ridgeia piscesae</name>
    <name type="common">Tubeworm</name>
    <dbReference type="NCBI Taxonomy" id="27915"/>
    <lineage>
        <taxon>Eukaryota</taxon>
        <taxon>Metazoa</taxon>
        <taxon>Spiralia</taxon>
        <taxon>Lophotrochozoa</taxon>
        <taxon>Annelida</taxon>
        <taxon>Polychaeta</taxon>
        <taxon>Sedentaria</taxon>
        <taxon>Canalipalpata</taxon>
        <taxon>Sabellida</taxon>
        <taxon>Siboglinidae</taxon>
        <taxon>Ridgeia</taxon>
    </lineage>
</organism>
<dbReference type="GO" id="GO:0031012">
    <property type="term" value="C:extracellular matrix"/>
    <property type="evidence" value="ECO:0007669"/>
    <property type="project" value="TreeGrafter"/>
</dbReference>
<dbReference type="AlphaFoldDB" id="A0AAD9P4R7"/>
<feature type="domain" description="FAS1" evidence="2">
    <location>
        <begin position="97"/>
        <end position="232"/>
    </location>
</feature>
<comment type="caution">
    <text evidence="3">The sequence shown here is derived from an EMBL/GenBank/DDBJ whole genome shotgun (WGS) entry which is preliminary data.</text>
</comment>
<feature type="domain" description="FAS1" evidence="2">
    <location>
        <begin position="374"/>
        <end position="506"/>
    </location>
</feature>
<dbReference type="FunFam" id="2.30.180.10:FF:000014">
    <property type="entry name" value="Stabilin 1"/>
    <property type="match status" value="1"/>
</dbReference>
<protein>
    <recommendedName>
        <fullName evidence="2">FAS1 domain-containing protein</fullName>
    </recommendedName>
</protein>
<evidence type="ECO:0000256" key="1">
    <source>
        <dbReference type="SAM" id="SignalP"/>
    </source>
</evidence>
<proteinExistence type="predicted"/>
<dbReference type="GO" id="GO:0050839">
    <property type="term" value="F:cell adhesion molecule binding"/>
    <property type="evidence" value="ECO:0007669"/>
    <property type="project" value="TreeGrafter"/>
</dbReference>
<dbReference type="Pfam" id="PF02469">
    <property type="entry name" value="Fasciclin"/>
    <property type="match status" value="4"/>
</dbReference>
<sequence length="655" mass="72825">MRTFIATVVMATVFLELGFCAEERKTRFVWKRPTYVMPWLKGPNVCAVQEVTGSRARYYSECMVYQSRKICGKPTFIRYHCCTGFEATGDDPHTCDGVKPMEHLLGTGKGLYLRELTKSAKRSGVNKRLIGDGPYTLFAPENKAFRGLPTDITKQMGTKNQKKNLILYHTANGRYYAKDLTNGMEIPTLYEGNPKIRVNKYGNGIVTVNCARVILPDQVATNGILHVTDKVISPVKTEGSTVTELLLEDGRFGELVTAIIVTGLGNDLRGPGPFTVFAPTDAAFRRAPREVVDRILNDKEVLLKLLKYHVLDRDLCAAAIISPTKVKTSEGQTLEMSCDVSDRLTVNGATTSETDILASNGVIHAVDDLLIPDSARSVKETLTKLGLSTFLDYSHTAGLTDIVNGRAKEAYTLFVPNDEAFRKLTAEQQQILQAQPGKVLQYHVVSGKMSTRELVGEASLKSYNPDLKVKIHVNVQHKSFGVNSARIVQSDEVAGQSVVHIVDKVMFPPDAASMENIRRDPQLSTFRSLLQKAGLERMLLAVDGEYTVFAPTNAALQTLPESFLDTLMARKAELKKFLNYHILKRPVYMSGIRSDLRYRFKTNAREWMSLRQEAAEEPITIDGKAKIIRQDVETTNGVMHIIDSVLVCPCLKNKP</sequence>
<dbReference type="EMBL" id="JAODUO010000143">
    <property type="protein sequence ID" value="KAK2188112.1"/>
    <property type="molecule type" value="Genomic_DNA"/>
</dbReference>
<dbReference type="PROSITE" id="PS50213">
    <property type="entry name" value="FAS1"/>
    <property type="match status" value="4"/>
</dbReference>
<dbReference type="FunFam" id="2.30.180.10:FF:000032">
    <property type="entry name" value="Fasciclin domain-containing protein, putative"/>
    <property type="match status" value="2"/>
</dbReference>
<reference evidence="3" key="1">
    <citation type="journal article" date="2023" name="Mol. Biol. Evol.">
        <title>Third-Generation Sequencing Reveals the Adaptive Role of the Epigenome in Three Deep-Sea Polychaetes.</title>
        <authorList>
            <person name="Perez M."/>
            <person name="Aroh O."/>
            <person name="Sun Y."/>
            <person name="Lan Y."/>
            <person name="Juniper S.K."/>
            <person name="Young C.R."/>
            <person name="Angers B."/>
            <person name="Qian P.Y."/>
        </authorList>
    </citation>
    <scope>NUCLEOTIDE SEQUENCE</scope>
    <source>
        <strain evidence="3">R07B-5</strain>
    </source>
</reference>
<feature type="domain" description="FAS1" evidence="2">
    <location>
        <begin position="239"/>
        <end position="370"/>
    </location>
</feature>
<dbReference type="GO" id="GO:0005615">
    <property type="term" value="C:extracellular space"/>
    <property type="evidence" value="ECO:0007669"/>
    <property type="project" value="TreeGrafter"/>
</dbReference>
<evidence type="ECO:0000313" key="4">
    <source>
        <dbReference type="Proteomes" id="UP001209878"/>
    </source>
</evidence>
<dbReference type="SUPFAM" id="SSF82153">
    <property type="entry name" value="FAS1 domain"/>
    <property type="match status" value="4"/>
</dbReference>
<dbReference type="SMART" id="SM00554">
    <property type="entry name" value="FAS1"/>
    <property type="match status" value="4"/>
</dbReference>
<dbReference type="InterPro" id="IPR000782">
    <property type="entry name" value="FAS1_domain"/>
</dbReference>
<dbReference type="GO" id="GO:0007155">
    <property type="term" value="P:cell adhesion"/>
    <property type="evidence" value="ECO:0007669"/>
    <property type="project" value="TreeGrafter"/>
</dbReference>
<name>A0AAD9P4R7_RIDPI</name>